<evidence type="ECO:0000313" key="1">
    <source>
        <dbReference type="EMBL" id="MFC7332428.1"/>
    </source>
</evidence>
<dbReference type="NCBIfam" id="TIGR04256">
    <property type="entry name" value="GxxExxY"/>
    <property type="match status" value="1"/>
</dbReference>
<dbReference type="RefSeq" id="WP_377356830.1">
    <property type="nucleotide sequence ID" value="NZ_JBHTCM010000005.1"/>
</dbReference>
<organism evidence="1 2">
    <name type="scientific">Rhodocista pekingensis</name>
    <dbReference type="NCBI Taxonomy" id="201185"/>
    <lineage>
        <taxon>Bacteria</taxon>
        <taxon>Pseudomonadati</taxon>
        <taxon>Pseudomonadota</taxon>
        <taxon>Alphaproteobacteria</taxon>
        <taxon>Rhodospirillales</taxon>
        <taxon>Azospirillaceae</taxon>
        <taxon>Rhodocista</taxon>
    </lineage>
</organism>
<protein>
    <submittedName>
        <fullName evidence="1">GxxExxY protein</fullName>
    </submittedName>
</protein>
<dbReference type="Pfam" id="PF13366">
    <property type="entry name" value="PDDEXK_3"/>
    <property type="match status" value="1"/>
</dbReference>
<proteinExistence type="predicted"/>
<dbReference type="EMBL" id="JBHTCM010000005">
    <property type="protein sequence ID" value="MFC7332428.1"/>
    <property type="molecule type" value="Genomic_DNA"/>
</dbReference>
<accession>A0ABW2KT67</accession>
<name>A0ABW2KT67_9PROT</name>
<evidence type="ECO:0000313" key="2">
    <source>
        <dbReference type="Proteomes" id="UP001596456"/>
    </source>
</evidence>
<gene>
    <name evidence="1" type="ORF">ACFQPS_04585</name>
</gene>
<keyword evidence="2" id="KW-1185">Reference proteome</keyword>
<reference evidence="2" key="1">
    <citation type="journal article" date="2019" name="Int. J. Syst. Evol. Microbiol.">
        <title>The Global Catalogue of Microorganisms (GCM) 10K type strain sequencing project: providing services to taxonomists for standard genome sequencing and annotation.</title>
        <authorList>
            <consortium name="The Broad Institute Genomics Platform"/>
            <consortium name="The Broad Institute Genome Sequencing Center for Infectious Disease"/>
            <person name="Wu L."/>
            <person name="Ma J."/>
        </authorList>
    </citation>
    <scope>NUCLEOTIDE SEQUENCE [LARGE SCALE GENOMIC DNA]</scope>
    <source>
        <strain evidence="2">CGMCC 1.16275</strain>
    </source>
</reference>
<dbReference type="InterPro" id="IPR026350">
    <property type="entry name" value="GxxExxY"/>
</dbReference>
<sequence>MDGAIDPEIQETTGQILSAAFAVSSALGHGFLEGVYRKALLHELMLRGLRPREEVHFRVRYRDADCGSYIADLVVDGRVIVELKAVAALLPAHRAQLLNYLRASGLRAGLLLNFGTPKLTYARVLNG</sequence>
<dbReference type="Proteomes" id="UP001596456">
    <property type="component" value="Unassembled WGS sequence"/>
</dbReference>
<comment type="caution">
    <text evidence="1">The sequence shown here is derived from an EMBL/GenBank/DDBJ whole genome shotgun (WGS) entry which is preliminary data.</text>
</comment>